<organism evidence="2 3">
    <name type="scientific">Portunus trituberculatus</name>
    <name type="common">Swimming crab</name>
    <name type="synonym">Neptunus trituberculatus</name>
    <dbReference type="NCBI Taxonomy" id="210409"/>
    <lineage>
        <taxon>Eukaryota</taxon>
        <taxon>Metazoa</taxon>
        <taxon>Ecdysozoa</taxon>
        <taxon>Arthropoda</taxon>
        <taxon>Crustacea</taxon>
        <taxon>Multicrustacea</taxon>
        <taxon>Malacostraca</taxon>
        <taxon>Eumalacostraca</taxon>
        <taxon>Eucarida</taxon>
        <taxon>Decapoda</taxon>
        <taxon>Pleocyemata</taxon>
        <taxon>Brachyura</taxon>
        <taxon>Eubrachyura</taxon>
        <taxon>Portunoidea</taxon>
        <taxon>Portunidae</taxon>
        <taxon>Portuninae</taxon>
        <taxon>Portunus</taxon>
    </lineage>
</organism>
<gene>
    <name evidence="2" type="ORF">E2C01_031292</name>
</gene>
<proteinExistence type="predicted"/>
<dbReference type="Proteomes" id="UP000324222">
    <property type="component" value="Unassembled WGS sequence"/>
</dbReference>
<accession>A0A5B7ET27</accession>
<reference evidence="2 3" key="1">
    <citation type="submission" date="2019-05" db="EMBL/GenBank/DDBJ databases">
        <title>Another draft genome of Portunus trituberculatus and its Hox gene families provides insights of decapod evolution.</title>
        <authorList>
            <person name="Jeong J.-H."/>
            <person name="Song I."/>
            <person name="Kim S."/>
            <person name="Choi T."/>
            <person name="Kim D."/>
            <person name="Ryu S."/>
            <person name="Kim W."/>
        </authorList>
    </citation>
    <scope>NUCLEOTIDE SEQUENCE [LARGE SCALE GENOMIC DNA]</scope>
    <source>
        <tissue evidence="2">Muscle</tissue>
    </source>
</reference>
<dbReference type="EMBL" id="VSRR010003888">
    <property type="protein sequence ID" value="MPC37801.1"/>
    <property type="molecule type" value="Genomic_DNA"/>
</dbReference>
<evidence type="ECO:0000313" key="3">
    <source>
        <dbReference type="Proteomes" id="UP000324222"/>
    </source>
</evidence>
<protein>
    <submittedName>
        <fullName evidence="2">Uncharacterized protein</fullName>
    </submittedName>
</protein>
<keyword evidence="3" id="KW-1185">Reference proteome</keyword>
<dbReference type="AlphaFoldDB" id="A0A5B7ET27"/>
<name>A0A5B7ET27_PORTR</name>
<sequence length="96" mass="10241">MNTRPWNSWWPGRGCPALRDTIYGGETDGYTGHSHGRRGECSGAGRGMARRRGVVQVQRSGPGDGRPAPTASTGVTTIHTKATEPSGFLTFAGQRK</sequence>
<comment type="caution">
    <text evidence="2">The sequence shown here is derived from an EMBL/GenBank/DDBJ whole genome shotgun (WGS) entry which is preliminary data.</text>
</comment>
<evidence type="ECO:0000256" key="1">
    <source>
        <dbReference type="SAM" id="MobiDB-lite"/>
    </source>
</evidence>
<evidence type="ECO:0000313" key="2">
    <source>
        <dbReference type="EMBL" id="MPC37801.1"/>
    </source>
</evidence>
<feature type="region of interest" description="Disordered" evidence="1">
    <location>
        <begin position="28"/>
        <end position="77"/>
    </location>
</feature>